<dbReference type="EMBL" id="GBXM01033388">
    <property type="protein sequence ID" value="JAH75189.1"/>
    <property type="molecule type" value="Transcribed_RNA"/>
</dbReference>
<proteinExistence type="predicted"/>
<sequence length="67" mass="7854">MRKSLTDFFPPERLICHPEAGEVGQTRHGLFKIIYNCLREIRRCFRGRDRTSRIKPKSSKPKVGHTT</sequence>
<accession>A0A0E9VAP8</accession>
<evidence type="ECO:0000313" key="1">
    <source>
        <dbReference type="EMBL" id="JAH75189.1"/>
    </source>
</evidence>
<reference evidence="1" key="2">
    <citation type="journal article" date="2015" name="Fish Shellfish Immunol.">
        <title>Early steps in the European eel (Anguilla anguilla)-Vibrio vulnificus interaction in the gills: Role of the RtxA13 toxin.</title>
        <authorList>
            <person name="Callol A."/>
            <person name="Pajuelo D."/>
            <person name="Ebbesson L."/>
            <person name="Teles M."/>
            <person name="MacKenzie S."/>
            <person name="Amaro C."/>
        </authorList>
    </citation>
    <scope>NUCLEOTIDE SEQUENCE</scope>
</reference>
<name>A0A0E9VAP8_ANGAN</name>
<dbReference type="AlphaFoldDB" id="A0A0E9VAP8"/>
<organism evidence="1">
    <name type="scientific">Anguilla anguilla</name>
    <name type="common">European freshwater eel</name>
    <name type="synonym">Muraena anguilla</name>
    <dbReference type="NCBI Taxonomy" id="7936"/>
    <lineage>
        <taxon>Eukaryota</taxon>
        <taxon>Metazoa</taxon>
        <taxon>Chordata</taxon>
        <taxon>Craniata</taxon>
        <taxon>Vertebrata</taxon>
        <taxon>Euteleostomi</taxon>
        <taxon>Actinopterygii</taxon>
        <taxon>Neopterygii</taxon>
        <taxon>Teleostei</taxon>
        <taxon>Anguilliformes</taxon>
        <taxon>Anguillidae</taxon>
        <taxon>Anguilla</taxon>
    </lineage>
</organism>
<reference evidence="1" key="1">
    <citation type="submission" date="2014-11" db="EMBL/GenBank/DDBJ databases">
        <authorList>
            <person name="Amaro Gonzalez C."/>
        </authorList>
    </citation>
    <scope>NUCLEOTIDE SEQUENCE</scope>
</reference>
<protein>
    <submittedName>
        <fullName evidence="1">Uncharacterized protein</fullName>
    </submittedName>
</protein>